<dbReference type="Proteomes" id="UP000291866">
    <property type="component" value="Unassembled WGS sequence"/>
</dbReference>
<dbReference type="EMBL" id="SJLU01000017">
    <property type="protein sequence ID" value="TBX88068.1"/>
    <property type="molecule type" value="Genomic_DNA"/>
</dbReference>
<evidence type="ECO:0000313" key="1">
    <source>
        <dbReference type="EMBL" id="TBX88068.1"/>
    </source>
</evidence>
<comment type="caution">
    <text evidence="1">The sequence shown here is derived from an EMBL/GenBank/DDBJ whole genome shotgun (WGS) entry which is preliminary data.</text>
</comment>
<protein>
    <recommendedName>
        <fullName evidence="3">Aspartate/glutamate racemase family protein</fullName>
    </recommendedName>
</protein>
<gene>
    <name evidence="1" type="ORF">E0H31_27925</name>
</gene>
<sequence>MIGRALGVLTTEGDSVLPRGYVANPETFDFPIITEKVEGAHMDRLWARDSSIEPALIVAAERLVKRGAVAVASDCGLFSWHQPAVAAAVDVPVILSSLLLLPLLLRQASRAAKIGLLSVSLPSPYDDAALGIENSADRSRVVFGGCEGAYEQSVKTRKPAEVTISEKMAGLEADVIAGATRLRASHPDIANILLTCTAFPCVAPALRKKIGLPVYGITDLCRLTMGALH</sequence>
<accession>A0A8G2IVT8</accession>
<organism evidence="1 2">
    <name type="scientific">Rhizobium leguminosarum bv. viciae</name>
    <dbReference type="NCBI Taxonomy" id="387"/>
    <lineage>
        <taxon>Bacteria</taxon>
        <taxon>Pseudomonadati</taxon>
        <taxon>Pseudomonadota</taxon>
        <taxon>Alphaproteobacteria</taxon>
        <taxon>Hyphomicrobiales</taxon>
        <taxon>Rhizobiaceae</taxon>
        <taxon>Rhizobium/Agrobacterium group</taxon>
        <taxon>Rhizobium</taxon>
    </lineage>
</organism>
<dbReference type="AlphaFoldDB" id="A0A8G2IVT8"/>
<name>A0A8G2IVT8_RHILV</name>
<evidence type="ECO:0000313" key="2">
    <source>
        <dbReference type="Proteomes" id="UP000291866"/>
    </source>
</evidence>
<evidence type="ECO:0008006" key="3">
    <source>
        <dbReference type="Google" id="ProtNLM"/>
    </source>
</evidence>
<reference evidence="1 2" key="1">
    <citation type="submission" date="2019-02" db="EMBL/GenBank/DDBJ databases">
        <title>The competitiveness to form nodules shapes the capacities of Rhizobium leguminosarum sv viciae communities to promote symbiosis with specific hosts.</title>
        <authorList>
            <person name="Boivin S."/>
            <person name="Lepetit M."/>
        </authorList>
    </citation>
    <scope>NUCLEOTIDE SEQUENCE [LARGE SCALE GENOMIC DNA]</scope>
    <source>
        <strain evidence="1 2">SPF4F3</strain>
    </source>
</reference>
<proteinExistence type="predicted"/>